<dbReference type="Gene3D" id="2.60.120.10">
    <property type="entry name" value="Jelly Rolls"/>
    <property type="match status" value="1"/>
</dbReference>
<accession>A0ABW4P3A4</accession>
<dbReference type="InterPro" id="IPR014710">
    <property type="entry name" value="RmlC-like_jellyroll"/>
</dbReference>
<comment type="caution">
    <text evidence="1">The sequence shown here is derived from an EMBL/GenBank/DDBJ whole genome shotgun (WGS) entry which is preliminary data.</text>
</comment>
<sequence>MVATEFIELLSEDGWRDLTVDQSFPAYLWAEGGLLADAPVDMAKTFDGNMWVAAKVDSAFNLNGLRCAPGFSVPRHHHNLDELIVVFAGEFHVSWGPNGEDGSRTVGPGEFWISKAGTPYLMTAGPDGVTYIETWPEPMATLETYWHDAGWVPR</sequence>
<dbReference type="InterPro" id="IPR011051">
    <property type="entry name" value="RmlC_Cupin_sf"/>
</dbReference>
<dbReference type="EMBL" id="JBHUFB010000009">
    <property type="protein sequence ID" value="MFD1812598.1"/>
    <property type="molecule type" value="Genomic_DNA"/>
</dbReference>
<name>A0ABW4P3A4_9NOCA</name>
<dbReference type="Proteomes" id="UP001597286">
    <property type="component" value="Unassembled WGS sequence"/>
</dbReference>
<evidence type="ECO:0008006" key="3">
    <source>
        <dbReference type="Google" id="ProtNLM"/>
    </source>
</evidence>
<gene>
    <name evidence="1" type="ORF">ACFSJG_10265</name>
</gene>
<dbReference type="SUPFAM" id="SSF51182">
    <property type="entry name" value="RmlC-like cupins"/>
    <property type="match status" value="1"/>
</dbReference>
<protein>
    <recommendedName>
        <fullName evidence="3">Cupin domain-containing protein</fullName>
    </recommendedName>
</protein>
<reference evidence="2" key="1">
    <citation type="journal article" date="2019" name="Int. J. Syst. Evol. Microbiol.">
        <title>The Global Catalogue of Microorganisms (GCM) 10K type strain sequencing project: providing services to taxonomists for standard genome sequencing and annotation.</title>
        <authorList>
            <consortium name="The Broad Institute Genomics Platform"/>
            <consortium name="The Broad Institute Genome Sequencing Center for Infectious Disease"/>
            <person name="Wu L."/>
            <person name="Ma J."/>
        </authorList>
    </citation>
    <scope>NUCLEOTIDE SEQUENCE [LARGE SCALE GENOMIC DNA]</scope>
    <source>
        <strain evidence="2">DT72</strain>
    </source>
</reference>
<proteinExistence type="predicted"/>
<dbReference type="RefSeq" id="WP_378485097.1">
    <property type="nucleotide sequence ID" value="NZ_JBHUFB010000009.1"/>
</dbReference>
<evidence type="ECO:0000313" key="1">
    <source>
        <dbReference type="EMBL" id="MFD1812598.1"/>
    </source>
</evidence>
<keyword evidence="2" id="KW-1185">Reference proteome</keyword>
<organism evidence="1 2">
    <name type="scientific">Rhodococcus gannanensis</name>
    <dbReference type="NCBI Taxonomy" id="1960308"/>
    <lineage>
        <taxon>Bacteria</taxon>
        <taxon>Bacillati</taxon>
        <taxon>Actinomycetota</taxon>
        <taxon>Actinomycetes</taxon>
        <taxon>Mycobacteriales</taxon>
        <taxon>Nocardiaceae</taxon>
        <taxon>Rhodococcus</taxon>
    </lineage>
</organism>
<evidence type="ECO:0000313" key="2">
    <source>
        <dbReference type="Proteomes" id="UP001597286"/>
    </source>
</evidence>